<comment type="similarity">
    <text evidence="2">Belongs to the DAN family.</text>
</comment>
<feature type="disulfide bond" evidence="6">
    <location>
        <begin position="93"/>
        <end position="147"/>
    </location>
</feature>
<name>A0A7M5WYU8_9CNID</name>
<reference evidence="9" key="1">
    <citation type="submission" date="2021-01" db="UniProtKB">
        <authorList>
            <consortium name="EnsemblMetazoa"/>
        </authorList>
    </citation>
    <scope>IDENTIFICATION</scope>
</reference>
<dbReference type="PROSITE" id="PS01225">
    <property type="entry name" value="CTCK_2"/>
    <property type="match status" value="1"/>
</dbReference>
<dbReference type="AlphaFoldDB" id="A0A7M5WYU8"/>
<feature type="disulfide bond" evidence="6">
    <location>
        <begin position="97"/>
        <end position="149"/>
    </location>
</feature>
<dbReference type="PANTHER" id="PTHR15273">
    <property type="entry name" value="DAN DOMAIN FAMILY MEMBER 5"/>
    <property type="match status" value="1"/>
</dbReference>
<keyword evidence="4 7" id="KW-0732">Signal</keyword>
<evidence type="ECO:0000313" key="10">
    <source>
        <dbReference type="Proteomes" id="UP000594262"/>
    </source>
</evidence>
<feature type="chain" id="PRO_5029788721" description="CTCK domain-containing protein" evidence="7">
    <location>
        <begin position="25"/>
        <end position="154"/>
    </location>
</feature>
<evidence type="ECO:0000256" key="6">
    <source>
        <dbReference type="PROSITE-ProRule" id="PRU00039"/>
    </source>
</evidence>
<keyword evidence="10" id="KW-1185">Reference proteome</keyword>
<dbReference type="InterPro" id="IPR029034">
    <property type="entry name" value="Cystine-knot_cytokine"/>
</dbReference>
<dbReference type="GO" id="GO:0048513">
    <property type="term" value="P:animal organ development"/>
    <property type="evidence" value="ECO:0007669"/>
    <property type="project" value="UniProtKB-ARBA"/>
</dbReference>
<organism evidence="9 10">
    <name type="scientific">Clytia hemisphaerica</name>
    <dbReference type="NCBI Taxonomy" id="252671"/>
    <lineage>
        <taxon>Eukaryota</taxon>
        <taxon>Metazoa</taxon>
        <taxon>Cnidaria</taxon>
        <taxon>Hydrozoa</taxon>
        <taxon>Hydroidolina</taxon>
        <taxon>Leptothecata</taxon>
        <taxon>Obeliida</taxon>
        <taxon>Clytiidae</taxon>
        <taxon>Clytia</taxon>
    </lineage>
</organism>
<keyword evidence="3" id="KW-0964">Secreted</keyword>
<dbReference type="SMART" id="SM00041">
    <property type="entry name" value="CT"/>
    <property type="match status" value="1"/>
</dbReference>
<feature type="signal peptide" evidence="7">
    <location>
        <begin position="1"/>
        <end position="24"/>
    </location>
</feature>
<dbReference type="Gene3D" id="2.10.90.10">
    <property type="entry name" value="Cystine-knot cytokines"/>
    <property type="match status" value="1"/>
</dbReference>
<sequence length="154" mass="17165">MEANKILLAIVFQIIVTSAPSAECKPKMAGDREDLISKIATQISQDGKISEKNNKLLQTIMKDHPGQPCRAVPFKQTVRHKDCSPVVINNNMCLGQCISRTDPSVNGERSQKVTKCVPTKNLRRVISFTNCDDGKERVKEVHIVESCSCRRVKT</sequence>
<dbReference type="EnsemblMetazoa" id="CLYHEMT015170.1">
    <property type="protein sequence ID" value="CLYHEMP015170.1"/>
    <property type="gene ID" value="CLYHEMG015170"/>
</dbReference>
<comment type="caution">
    <text evidence="6">Lacks conserved residue(s) required for the propagation of feature annotation.</text>
</comment>
<protein>
    <recommendedName>
        <fullName evidence="8">CTCK domain-containing protein</fullName>
    </recommendedName>
</protein>
<evidence type="ECO:0000256" key="2">
    <source>
        <dbReference type="ARBA" id="ARBA00007872"/>
    </source>
</evidence>
<proteinExistence type="inferred from homology"/>
<evidence type="ECO:0000256" key="1">
    <source>
        <dbReference type="ARBA" id="ARBA00004613"/>
    </source>
</evidence>
<dbReference type="GO" id="GO:0032926">
    <property type="term" value="P:negative regulation of activin receptor signaling pathway"/>
    <property type="evidence" value="ECO:0007669"/>
    <property type="project" value="UniProtKB-ARBA"/>
</dbReference>
<dbReference type="SUPFAM" id="SSF57501">
    <property type="entry name" value="Cystine-knot cytokines"/>
    <property type="match status" value="1"/>
</dbReference>
<feature type="domain" description="CTCK" evidence="8">
    <location>
        <begin position="69"/>
        <end position="154"/>
    </location>
</feature>
<evidence type="ECO:0000256" key="4">
    <source>
        <dbReference type="ARBA" id="ARBA00022729"/>
    </source>
</evidence>
<dbReference type="InterPro" id="IPR016860">
    <property type="entry name" value="Cerberus"/>
</dbReference>
<dbReference type="Proteomes" id="UP000594262">
    <property type="component" value="Unplaced"/>
</dbReference>
<evidence type="ECO:0000259" key="8">
    <source>
        <dbReference type="PROSITE" id="PS01225"/>
    </source>
</evidence>
<evidence type="ECO:0000256" key="5">
    <source>
        <dbReference type="ARBA" id="ARBA00023157"/>
    </source>
</evidence>
<dbReference type="OrthoDB" id="8196271at2759"/>
<evidence type="ECO:0000256" key="7">
    <source>
        <dbReference type="SAM" id="SignalP"/>
    </source>
</evidence>
<dbReference type="Pfam" id="PF03045">
    <property type="entry name" value="DAN"/>
    <property type="match status" value="1"/>
</dbReference>
<evidence type="ECO:0000256" key="3">
    <source>
        <dbReference type="ARBA" id="ARBA00022525"/>
    </source>
</evidence>
<comment type="subcellular location">
    <subcellularLocation>
        <location evidence="1">Secreted</location>
    </subcellularLocation>
</comment>
<dbReference type="InterPro" id="IPR006207">
    <property type="entry name" value="Cys_knot_C"/>
</dbReference>
<evidence type="ECO:0000313" key="9">
    <source>
        <dbReference type="EnsemblMetazoa" id="CLYHEMP015170.1"/>
    </source>
</evidence>
<dbReference type="InterPro" id="IPR004133">
    <property type="entry name" value="DAN_dom"/>
</dbReference>
<dbReference type="GO" id="GO:0003002">
    <property type="term" value="P:regionalization"/>
    <property type="evidence" value="ECO:0007669"/>
    <property type="project" value="UniProtKB-ARBA"/>
</dbReference>
<dbReference type="PANTHER" id="PTHR15273:SF8">
    <property type="entry name" value="CERBERUS"/>
    <property type="match status" value="1"/>
</dbReference>
<keyword evidence="5 6" id="KW-1015">Disulfide bond</keyword>
<dbReference type="GO" id="GO:0005576">
    <property type="term" value="C:extracellular region"/>
    <property type="evidence" value="ECO:0007669"/>
    <property type="project" value="UniProtKB-SubCell"/>
</dbReference>
<accession>A0A7M5WYU8</accession>